<proteinExistence type="predicted"/>
<dbReference type="Proteomes" id="UP001175228">
    <property type="component" value="Unassembled WGS sequence"/>
</dbReference>
<dbReference type="AlphaFoldDB" id="A0AA39P2C4"/>
<name>A0AA39P2C4_9AGAR</name>
<accession>A0AA39P2C4</accession>
<evidence type="ECO:0000313" key="1">
    <source>
        <dbReference type="EMBL" id="KAK0476229.1"/>
    </source>
</evidence>
<sequence>MATGRTLLGGSVSRIALSVLCIRYLTFATTPLTTTAANVMEGSIRRCPPTKYSLIFVLKLPAVLPPPLDISKLILPPCSDWLMPPVDICNNNSRSILCQFVRTCTGEYEVGGSRYMRESSGEMVAGVQVVVEIMARKYNGVEPAFSYPPGGSPAFAASNATIIRVTKSPSTSSDPLRATGILGYTRAVDCLRSYSSRTRKRWNGDFGVAAGGDFRREACTRTILVTVFFAIRTIPKLLVKVRKYSVAPRLVVVASDMYNNRKAIEEDVIAAPNVLARLTEKYSCTKNVLQPHIVSPEAEDISKVTNIMHLEVSKDGEIYDFSRGLAEMAYKHQTLESKPTLQAAEGHVRRVDDQTPYGVYARQTFDSVLGGILRMIAILDSVGRQCVDSKVYLVFKS</sequence>
<comment type="caution">
    <text evidence="1">The sequence shown here is derived from an EMBL/GenBank/DDBJ whole genome shotgun (WGS) entry which is preliminary data.</text>
</comment>
<evidence type="ECO:0000313" key="2">
    <source>
        <dbReference type="Proteomes" id="UP001175228"/>
    </source>
</evidence>
<organism evidence="1 2">
    <name type="scientific">Armillaria luteobubalina</name>
    <dbReference type="NCBI Taxonomy" id="153913"/>
    <lineage>
        <taxon>Eukaryota</taxon>
        <taxon>Fungi</taxon>
        <taxon>Dikarya</taxon>
        <taxon>Basidiomycota</taxon>
        <taxon>Agaricomycotina</taxon>
        <taxon>Agaricomycetes</taxon>
        <taxon>Agaricomycetidae</taxon>
        <taxon>Agaricales</taxon>
        <taxon>Marasmiineae</taxon>
        <taxon>Physalacriaceae</taxon>
        <taxon>Armillaria</taxon>
    </lineage>
</organism>
<gene>
    <name evidence="1" type="ORF">EDD18DRAFT_1115635</name>
</gene>
<reference evidence="1" key="1">
    <citation type="submission" date="2023-06" db="EMBL/GenBank/DDBJ databases">
        <authorList>
            <consortium name="Lawrence Berkeley National Laboratory"/>
            <person name="Ahrendt S."/>
            <person name="Sahu N."/>
            <person name="Indic B."/>
            <person name="Wong-Bajracharya J."/>
            <person name="Merenyi Z."/>
            <person name="Ke H.-M."/>
            <person name="Monk M."/>
            <person name="Kocsube S."/>
            <person name="Drula E."/>
            <person name="Lipzen A."/>
            <person name="Balint B."/>
            <person name="Henrissat B."/>
            <person name="Andreopoulos B."/>
            <person name="Martin F.M."/>
            <person name="Harder C.B."/>
            <person name="Rigling D."/>
            <person name="Ford K.L."/>
            <person name="Foster G.D."/>
            <person name="Pangilinan J."/>
            <person name="Papanicolaou A."/>
            <person name="Barry K."/>
            <person name="LaButti K."/>
            <person name="Viragh M."/>
            <person name="Koriabine M."/>
            <person name="Yan M."/>
            <person name="Riley R."/>
            <person name="Champramary S."/>
            <person name="Plett K.L."/>
            <person name="Tsai I.J."/>
            <person name="Slot J."/>
            <person name="Sipos G."/>
            <person name="Plett J."/>
            <person name="Nagy L.G."/>
            <person name="Grigoriev I.V."/>
        </authorList>
    </citation>
    <scope>NUCLEOTIDE SEQUENCE</scope>
    <source>
        <strain evidence="1">HWK02</strain>
    </source>
</reference>
<dbReference type="EMBL" id="JAUEPU010000137">
    <property type="protein sequence ID" value="KAK0476229.1"/>
    <property type="molecule type" value="Genomic_DNA"/>
</dbReference>
<keyword evidence="2" id="KW-1185">Reference proteome</keyword>
<protein>
    <submittedName>
        <fullName evidence="1">Uncharacterized protein</fullName>
    </submittedName>
</protein>